<reference evidence="4" key="1">
    <citation type="journal article" date="2012" name="PLoS Genet.">
        <title>The genomes of the fungal plant pathogens Cladosporium fulvum and Dothistroma septosporum reveal adaptation to different hosts and lifestyles but also signatures of common ancestry.</title>
        <authorList>
            <person name="de Wit P.J.G.M."/>
            <person name="van der Burgt A."/>
            <person name="Oekmen B."/>
            <person name="Stergiopoulos I."/>
            <person name="Abd-Elsalam K.A."/>
            <person name="Aerts A.L."/>
            <person name="Bahkali A.H."/>
            <person name="Beenen H.G."/>
            <person name="Chettri P."/>
            <person name="Cox M.P."/>
            <person name="Datema E."/>
            <person name="de Vries R.P."/>
            <person name="Dhillon B."/>
            <person name="Ganley A.R."/>
            <person name="Griffiths S.A."/>
            <person name="Guo Y."/>
            <person name="Hamelin R.C."/>
            <person name="Henrissat B."/>
            <person name="Kabir M.S."/>
            <person name="Jashni M.K."/>
            <person name="Kema G."/>
            <person name="Klaubauf S."/>
            <person name="Lapidus A."/>
            <person name="Levasseur A."/>
            <person name="Lindquist E."/>
            <person name="Mehrabi R."/>
            <person name="Ohm R.A."/>
            <person name="Owen T.J."/>
            <person name="Salamov A."/>
            <person name="Schwelm A."/>
            <person name="Schijlen E."/>
            <person name="Sun H."/>
            <person name="van den Burg H.A."/>
            <person name="van Ham R.C.H.J."/>
            <person name="Zhang S."/>
            <person name="Goodwin S.B."/>
            <person name="Grigoriev I.V."/>
            <person name="Collemare J."/>
            <person name="Bradshaw R.E."/>
        </authorList>
    </citation>
    <scope>NUCLEOTIDE SEQUENCE [LARGE SCALE GENOMIC DNA]</scope>
    <source>
        <strain evidence="4">NZE10 / CBS 128990</strain>
    </source>
</reference>
<dbReference type="AlphaFoldDB" id="N1PGP8"/>
<sequence>MDHRMNIFVGATVVSIVCSATLLATTATRMNTPVYIAWLTTSLAFFCMGVCFAASIYLRAQTLNIDARTSLNADNADAHDNTAVSAGIEDPRNTYSLSTFYWCSPGLQNTTASVSASRTPETLNHQPLQGSSGPQSAAMLSSPSSPGLPPAAYFISSVVDLQRVVRVTQPLPTYQPR</sequence>
<feature type="region of interest" description="Disordered" evidence="1">
    <location>
        <begin position="113"/>
        <end position="144"/>
    </location>
</feature>
<feature type="compositionally biased region" description="Polar residues" evidence="1">
    <location>
        <begin position="113"/>
        <end position="133"/>
    </location>
</feature>
<name>N1PGP8_DOTSN</name>
<feature type="transmembrane region" description="Helical" evidence="2">
    <location>
        <begin position="34"/>
        <end position="58"/>
    </location>
</feature>
<keyword evidence="2" id="KW-0472">Membrane</keyword>
<dbReference type="Proteomes" id="UP000016933">
    <property type="component" value="Unassembled WGS sequence"/>
</dbReference>
<evidence type="ECO:0000313" key="3">
    <source>
        <dbReference type="EMBL" id="EME41788.1"/>
    </source>
</evidence>
<keyword evidence="2" id="KW-1133">Transmembrane helix</keyword>
<proteinExistence type="predicted"/>
<keyword evidence="2" id="KW-0812">Transmembrane</keyword>
<feature type="compositionally biased region" description="Low complexity" evidence="1">
    <location>
        <begin position="134"/>
        <end position="144"/>
    </location>
</feature>
<organism evidence="3 4">
    <name type="scientific">Dothistroma septosporum (strain NZE10 / CBS 128990)</name>
    <name type="common">Red band needle blight fungus</name>
    <name type="synonym">Mycosphaerella pini</name>
    <dbReference type="NCBI Taxonomy" id="675120"/>
    <lineage>
        <taxon>Eukaryota</taxon>
        <taxon>Fungi</taxon>
        <taxon>Dikarya</taxon>
        <taxon>Ascomycota</taxon>
        <taxon>Pezizomycotina</taxon>
        <taxon>Dothideomycetes</taxon>
        <taxon>Dothideomycetidae</taxon>
        <taxon>Mycosphaerellales</taxon>
        <taxon>Mycosphaerellaceae</taxon>
        <taxon>Dothistroma</taxon>
    </lineage>
</organism>
<protein>
    <submittedName>
        <fullName evidence="3">Uncharacterized protein</fullName>
    </submittedName>
</protein>
<accession>N1PGP8</accession>
<reference evidence="3 4" key="2">
    <citation type="journal article" date="2012" name="PLoS Pathog.">
        <title>Diverse lifestyles and strategies of plant pathogenesis encoded in the genomes of eighteen Dothideomycetes fungi.</title>
        <authorList>
            <person name="Ohm R.A."/>
            <person name="Feau N."/>
            <person name="Henrissat B."/>
            <person name="Schoch C.L."/>
            <person name="Horwitz B.A."/>
            <person name="Barry K.W."/>
            <person name="Condon B.J."/>
            <person name="Copeland A.C."/>
            <person name="Dhillon B."/>
            <person name="Glaser F."/>
            <person name="Hesse C.N."/>
            <person name="Kosti I."/>
            <person name="LaButti K."/>
            <person name="Lindquist E.A."/>
            <person name="Lucas S."/>
            <person name="Salamov A.A."/>
            <person name="Bradshaw R.E."/>
            <person name="Ciuffetti L."/>
            <person name="Hamelin R.C."/>
            <person name="Kema G.H.J."/>
            <person name="Lawrence C."/>
            <person name="Scott J.A."/>
            <person name="Spatafora J.W."/>
            <person name="Turgeon B.G."/>
            <person name="de Wit P.J.G.M."/>
            <person name="Zhong S."/>
            <person name="Goodwin S.B."/>
            <person name="Grigoriev I.V."/>
        </authorList>
    </citation>
    <scope>NUCLEOTIDE SEQUENCE [LARGE SCALE GENOMIC DNA]</scope>
    <source>
        <strain evidence="4">NZE10 / CBS 128990</strain>
    </source>
</reference>
<keyword evidence="4" id="KW-1185">Reference proteome</keyword>
<gene>
    <name evidence="3" type="ORF">DOTSEDRAFT_26914</name>
</gene>
<dbReference type="EMBL" id="KB446542">
    <property type="protein sequence ID" value="EME41788.1"/>
    <property type="molecule type" value="Genomic_DNA"/>
</dbReference>
<evidence type="ECO:0000256" key="2">
    <source>
        <dbReference type="SAM" id="Phobius"/>
    </source>
</evidence>
<dbReference type="OrthoDB" id="10568748at2759"/>
<evidence type="ECO:0000256" key="1">
    <source>
        <dbReference type="SAM" id="MobiDB-lite"/>
    </source>
</evidence>
<dbReference type="HOGENOM" id="CLU_1517829_0_0_1"/>
<evidence type="ECO:0000313" key="4">
    <source>
        <dbReference type="Proteomes" id="UP000016933"/>
    </source>
</evidence>